<evidence type="ECO:0000313" key="1">
    <source>
        <dbReference type="EMBL" id="QJB29895.1"/>
    </source>
</evidence>
<name>A0AAE7D582_9BACT</name>
<organism evidence="1 2">
    <name type="scientific">Chitinophaga oryzae</name>
    <dbReference type="NCBI Taxonomy" id="2725414"/>
    <lineage>
        <taxon>Bacteria</taxon>
        <taxon>Pseudomonadati</taxon>
        <taxon>Bacteroidota</taxon>
        <taxon>Chitinophagia</taxon>
        <taxon>Chitinophagales</taxon>
        <taxon>Chitinophagaceae</taxon>
        <taxon>Chitinophaga</taxon>
    </lineage>
</organism>
<dbReference type="AlphaFoldDB" id="A0AAE7D582"/>
<evidence type="ECO:0000313" key="2">
    <source>
        <dbReference type="Proteomes" id="UP000502421"/>
    </source>
</evidence>
<dbReference type="KEGG" id="coy:HF329_00665"/>
<dbReference type="EMBL" id="CP051205">
    <property type="protein sequence ID" value="QJB29895.1"/>
    <property type="molecule type" value="Genomic_DNA"/>
</dbReference>
<sequence length="205" mass="23856">MELRLDIEDSNKSIKVEFVPELAVQANDVYLLSYEYDAFRYICFNGDEPDIRVDEHSQYKFSLIKHIIYGHFIYESQKISGQVGAYLSSSKFGAFDHVLLSHDYCGVGFRSQIIGYMPGHSKYILVDLDDFNKTKKLINQESYTLYDYLEKKLSPMRVEDLGLSFEDETTLFSPISDRFDKSNIWSIKGMSMYIEELIKKAHSKD</sequence>
<dbReference type="Proteomes" id="UP000502421">
    <property type="component" value="Chromosome"/>
</dbReference>
<gene>
    <name evidence="1" type="ORF">HF329_00665</name>
</gene>
<accession>A0AAE7D582</accession>
<reference evidence="2" key="1">
    <citation type="submission" date="2020-04" db="EMBL/GenBank/DDBJ databases">
        <authorList>
            <person name="Kittiwongwattana C."/>
        </authorList>
    </citation>
    <scope>NUCLEOTIDE SEQUENCE [LARGE SCALE GENOMIC DNA]</scope>
    <source>
        <strain evidence="2">1310</strain>
    </source>
</reference>
<protein>
    <submittedName>
        <fullName evidence="1">Uncharacterized protein</fullName>
    </submittedName>
</protein>
<dbReference type="RefSeq" id="WP_168802183.1">
    <property type="nucleotide sequence ID" value="NZ_CP051205.1"/>
</dbReference>
<proteinExistence type="predicted"/>